<name>A0ABV3XWD5_9RHOB</name>
<dbReference type="InterPro" id="IPR052922">
    <property type="entry name" value="Cytidylate_Kinase-2"/>
</dbReference>
<dbReference type="GO" id="GO:0016301">
    <property type="term" value="F:kinase activity"/>
    <property type="evidence" value="ECO:0007669"/>
    <property type="project" value="UniProtKB-KW"/>
</dbReference>
<accession>A0ABV3XWD5</accession>
<keyword evidence="1" id="KW-0418">Kinase</keyword>
<sequence length="185" mass="20326">MGQRIHITGASGVGCSTLARALADRLASQSFDTDDFFWRPSEPPFRVKRSRDSRVALMEEVFAPRGDWVLAGSLMGWGDALIPRLTHVIFLTLAPGKRLARLRRRERRRLGAAIAPGGALEADHRAFLDYAMGYDAPDFTGRNRLKHELWLAELSCPVIRLDAAPPVEELTAAAIAALDPHADSA</sequence>
<protein>
    <submittedName>
        <fullName evidence="1">Adenylate kinase family enzyme</fullName>
    </submittedName>
</protein>
<dbReference type="PROSITE" id="PS51257">
    <property type="entry name" value="PROKAR_LIPOPROTEIN"/>
    <property type="match status" value="1"/>
</dbReference>
<organism evidence="1 2">
    <name type="scientific">Rhodovulum iodosum</name>
    <dbReference type="NCBI Taxonomy" id="68291"/>
    <lineage>
        <taxon>Bacteria</taxon>
        <taxon>Pseudomonadati</taxon>
        <taxon>Pseudomonadota</taxon>
        <taxon>Alphaproteobacteria</taxon>
        <taxon>Rhodobacterales</taxon>
        <taxon>Paracoccaceae</taxon>
        <taxon>Rhodovulum</taxon>
    </lineage>
</organism>
<dbReference type="PANTHER" id="PTHR37816">
    <property type="entry name" value="YALI0E33011P"/>
    <property type="match status" value="1"/>
</dbReference>
<proteinExistence type="predicted"/>
<dbReference type="PANTHER" id="PTHR37816:SF2">
    <property type="entry name" value="DNA TOPOLOGY MODULATION PROTEIN FLAR-RELATED PROTEIN"/>
    <property type="match status" value="1"/>
</dbReference>
<dbReference type="Proteomes" id="UP001560019">
    <property type="component" value="Unassembled WGS sequence"/>
</dbReference>
<dbReference type="NCBIfam" id="NF004861">
    <property type="entry name" value="PRK06217.1"/>
    <property type="match status" value="1"/>
</dbReference>
<keyword evidence="2" id="KW-1185">Reference proteome</keyword>
<evidence type="ECO:0000313" key="2">
    <source>
        <dbReference type="Proteomes" id="UP001560019"/>
    </source>
</evidence>
<dbReference type="Gene3D" id="3.40.50.300">
    <property type="entry name" value="P-loop containing nucleotide triphosphate hydrolases"/>
    <property type="match status" value="1"/>
</dbReference>
<dbReference type="SUPFAM" id="SSF52540">
    <property type="entry name" value="P-loop containing nucleoside triphosphate hydrolases"/>
    <property type="match status" value="1"/>
</dbReference>
<dbReference type="RefSeq" id="WP_125403781.1">
    <property type="nucleotide sequence ID" value="NZ_JBEHHI010000003.1"/>
</dbReference>
<gene>
    <name evidence="1" type="ORF">Ga0609869_003020</name>
</gene>
<keyword evidence="1" id="KW-0808">Transferase</keyword>
<evidence type="ECO:0000313" key="1">
    <source>
        <dbReference type="EMBL" id="MEX5729667.1"/>
    </source>
</evidence>
<comment type="caution">
    <text evidence="1">The sequence shown here is derived from an EMBL/GenBank/DDBJ whole genome shotgun (WGS) entry which is preliminary data.</text>
</comment>
<dbReference type="InterPro" id="IPR027417">
    <property type="entry name" value="P-loop_NTPase"/>
</dbReference>
<reference evidence="1 2" key="1">
    <citation type="submission" date="2024-06" db="EMBL/GenBank/DDBJ databases">
        <title>Genome of Rhodovulum iodosum, a marine photoferrotroph.</title>
        <authorList>
            <person name="Bianchini G."/>
            <person name="Nikeleit V."/>
            <person name="Kappler A."/>
            <person name="Bryce C."/>
            <person name="Sanchez-Baracaldo P."/>
        </authorList>
    </citation>
    <scope>NUCLEOTIDE SEQUENCE [LARGE SCALE GENOMIC DNA]</scope>
    <source>
        <strain evidence="1 2">UT/N1</strain>
    </source>
</reference>
<dbReference type="EMBL" id="JBEHHI010000003">
    <property type="protein sequence ID" value="MEX5729667.1"/>
    <property type="molecule type" value="Genomic_DNA"/>
</dbReference>